<sequence length="239" mass="27411">MSIFSGSFHAKAKLSYQDYLYKLLQQQIVDRVDRSVNARIKKAGFKYMATLDEFDFSFQPQIDEKLIRELATLSFLDSATNVLLVGAPGVGKTHLSIALGLEATKQRRRVKFISAEDLTNELIAANHSNTITDYFESMSRIELLIIDEIGYLDLSREVASLFFRLISKRYEKSSTIITSNKEFQEWGQIFNDDVIATAILDRLLHHSHPFLINGPSYRMKDLLPKSKKKQNLENKNNEI</sequence>
<gene>
    <name evidence="5" type="ORF">AF80_10405</name>
</gene>
<dbReference type="InterPro" id="IPR028350">
    <property type="entry name" value="DNAC/IstB-like"/>
</dbReference>
<dbReference type="PRINTS" id="PR00051">
    <property type="entry name" value="DNAA"/>
</dbReference>
<dbReference type="Pfam" id="PF01695">
    <property type="entry name" value="IstB_IS21"/>
    <property type="match status" value="1"/>
</dbReference>
<accession>A0A0G9KNC2</accession>
<dbReference type="PANTHER" id="PTHR30050:SF4">
    <property type="entry name" value="ATP-BINDING PROTEIN RV3427C IN INSERTION SEQUENCE-RELATED"/>
    <property type="match status" value="1"/>
</dbReference>
<dbReference type="CDD" id="cd00009">
    <property type="entry name" value="AAA"/>
    <property type="match status" value="1"/>
</dbReference>
<dbReference type="InterPro" id="IPR047661">
    <property type="entry name" value="IstB"/>
</dbReference>
<proteinExistence type="inferred from homology"/>
<dbReference type="InterPro" id="IPR020591">
    <property type="entry name" value="Chromosome_initiator_DnaA-like"/>
</dbReference>
<dbReference type="GO" id="GO:0006260">
    <property type="term" value="P:DNA replication"/>
    <property type="evidence" value="ECO:0007669"/>
    <property type="project" value="TreeGrafter"/>
</dbReference>
<comment type="caution">
    <text evidence="5">The sequence shown here is derived from an EMBL/GenBank/DDBJ whole genome shotgun (WGS) entry which is preliminary data.</text>
</comment>
<feature type="domain" description="AAA+ ATPase" evidence="4">
    <location>
        <begin position="78"/>
        <end position="210"/>
    </location>
</feature>
<dbReference type="PATRIC" id="fig|1447263.3.peg.2029"/>
<dbReference type="PANTHER" id="PTHR30050">
    <property type="entry name" value="CHROMOSOMAL REPLICATION INITIATOR PROTEIN DNAA"/>
    <property type="match status" value="1"/>
</dbReference>
<dbReference type="NCBIfam" id="NF038214">
    <property type="entry name" value="IS21_help_AAA"/>
    <property type="match status" value="1"/>
</dbReference>
<dbReference type="SMART" id="SM00382">
    <property type="entry name" value="AAA"/>
    <property type="match status" value="1"/>
</dbReference>
<evidence type="ECO:0000259" key="4">
    <source>
        <dbReference type="SMART" id="SM00382"/>
    </source>
</evidence>
<dbReference type="PIRSF" id="PIRSF003073">
    <property type="entry name" value="DNAC_TnpB_IstB"/>
    <property type="match status" value="1"/>
</dbReference>
<dbReference type="SUPFAM" id="SSF52540">
    <property type="entry name" value="P-loop containing nucleoside triphosphate hydrolases"/>
    <property type="match status" value="1"/>
</dbReference>
<organism evidence="5 6">
    <name type="scientific">Aliarcobacter butzleri L355</name>
    <dbReference type="NCBI Taxonomy" id="1447263"/>
    <lineage>
        <taxon>Bacteria</taxon>
        <taxon>Pseudomonadati</taxon>
        <taxon>Campylobacterota</taxon>
        <taxon>Epsilonproteobacteria</taxon>
        <taxon>Campylobacterales</taxon>
        <taxon>Arcobacteraceae</taxon>
        <taxon>Aliarcobacter</taxon>
    </lineage>
</organism>
<dbReference type="AlphaFoldDB" id="A0A0G9KNC2"/>
<dbReference type="RefSeq" id="WP_046998800.1">
    <property type="nucleotide sequence ID" value="NZ_JAIW01000064.1"/>
</dbReference>
<comment type="similarity">
    <text evidence="1">Belongs to the IS21/IS1162 putative ATP-binding protein family.</text>
</comment>
<name>A0A0G9KNC2_9BACT</name>
<dbReference type="InterPro" id="IPR027417">
    <property type="entry name" value="P-loop_NTPase"/>
</dbReference>
<evidence type="ECO:0000313" key="6">
    <source>
        <dbReference type="Proteomes" id="UP000035154"/>
    </source>
</evidence>
<dbReference type="EMBL" id="JAIW01000064">
    <property type="protein sequence ID" value="KLE08077.1"/>
    <property type="molecule type" value="Genomic_DNA"/>
</dbReference>
<reference evidence="5 6" key="1">
    <citation type="submission" date="2014-01" db="EMBL/GenBank/DDBJ databases">
        <title>Development of a Comparative Genomic Fingerprinting Assay for High Resolution Genotyping of Arcobacter butzleri.</title>
        <authorList>
            <person name="Webb A.L."/>
            <person name="Inglis G.D."/>
            <person name="Kruczkiewicz P."/>
            <person name="Selinger L.B."/>
            <person name="Taboada E.N."/>
        </authorList>
    </citation>
    <scope>NUCLEOTIDE SEQUENCE [LARGE SCALE GENOMIC DNA]</scope>
    <source>
        <strain evidence="5 6">L355</strain>
    </source>
</reference>
<dbReference type="InterPro" id="IPR003593">
    <property type="entry name" value="AAA+_ATPase"/>
</dbReference>
<dbReference type="InterPro" id="IPR002611">
    <property type="entry name" value="IstB_ATP-bd"/>
</dbReference>
<evidence type="ECO:0000256" key="3">
    <source>
        <dbReference type="ARBA" id="ARBA00022840"/>
    </source>
</evidence>
<keyword evidence="2" id="KW-0547">Nucleotide-binding</keyword>
<dbReference type="GO" id="GO:0005524">
    <property type="term" value="F:ATP binding"/>
    <property type="evidence" value="ECO:0007669"/>
    <property type="project" value="UniProtKB-KW"/>
</dbReference>
<evidence type="ECO:0000256" key="2">
    <source>
        <dbReference type="ARBA" id="ARBA00022741"/>
    </source>
</evidence>
<evidence type="ECO:0000313" key="5">
    <source>
        <dbReference type="EMBL" id="KLE08077.1"/>
    </source>
</evidence>
<protein>
    <submittedName>
        <fullName evidence="5">ATPase AAA</fullName>
    </submittedName>
</protein>
<dbReference type="Proteomes" id="UP000035154">
    <property type="component" value="Unassembled WGS sequence"/>
</dbReference>
<keyword evidence="3" id="KW-0067">ATP-binding</keyword>
<dbReference type="Gene3D" id="3.40.50.300">
    <property type="entry name" value="P-loop containing nucleotide triphosphate hydrolases"/>
    <property type="match status" value="1"/>
</dbReference>
<evidence type="ECO:0000256" key="1">
    <source>
        <dbReference type="ARBA" id="ARBA00008059"/>
    </source>
</evidence>